<proteinExistence type="inferred from homology"/>
<sequence>MGFSKKQHLQQNIDALRIAFTLDKENRQAAVGERLSMMQYSGFGGLKFVLNPIAEDIDINHWRKNDHDLFPITQELHQLLKENSEDDKQYRRYVDGMKSSILTAFYTPPQVIDAISTALRESGVKIDKFLEPSAGIGSFIQSFSENHQPKVTAYEKDLLTGKILKHLYPESTIRISGFEEIPEKEQNSYDVVASNIPFGDTSVFDLSFSRSKDNAKVQASRSIHNYFFLKGNNMLREGGLQVFITSQGILNSPKNEPIRRALMENNNLVSVVRLPNNLFTEFAGTEVGSDLIILQKNTEKQSLTETDELFCLSKQTKFDTPSNAFFRNGTRVIHTDRKIDTDPYGKPAIIYTHKDGVEGIAKDLKQMLSEDFGKYLNLDLYKGERNDEPVIQIPVEPKVTPPVIEPVIVQPKPVPTPVIHQESPQELKQLSIFDLFENAGEPVMVSAPPQKRIQTKRQNAKKYNRETGSQTDLFGDAMQQPLPAPVTTNAANGSTSSNGKKLEVIGDLFSQANGNSRVDTPVVPIVANNTIPEPAPYSGEVQPFHRNDCLVEDNGWVGHLQDVNTADGTAVFHPLQLPSLQKARAEAYIGVRDIYQQLYNKEAELHTEHREERETLNRLYDAFVKKYGNLNSADNIKLIKTDSAGKEMPYLERNVGGVIHKADIFNRPVSFSTTTIATDNPEEALAASLNKYGTVDLHYMSEISGMSGKDLKDALHGRIFYNPVQKEYEIAEKWVSGNVVEKAAEVREYLASQPEDKDAAESLKVLEESKPRRIEFEELDFNLGERWIPTGIYNRFASHLFDTEVRIHYSESSDDFSIHCDRKNIHISEKYAIKSESRTFDGINLLKHALVNTTPDITKKVMVDDREVKVRDMEAIQMANTKIDEIRTAFTDWLHAQNDEFKTRLTDQYNDTFNCFVRPDYDGSHQEFPGLDRKGLGIEDLYSSQKDAVWMIKLNNGAICDHEVGAGKTLIMCTGAQEMKRLGMAHKPMIIGLKANIPEIAEAYRTAYPHAKILYPGVDDFTPEKRLRIFGDIKNNDWDCVILTHDQFGMIPQSPEIQKEILQDELDTVEENLDVMRSQGDEITQWMLKGAEKQKENLEVKLKTLQHDIENGKDDIVDFKMMGIDHLFIDESHQFKNLMFNTRHSRVAGLGNQQGSQKALNLLFAIRTIQERTQADMGATFLSGTTISNSLTELYLLFKYLRPRALAKQGINSFDAWAAIYAKKTTDYEFSVANNIVAKERFRYFIKVPELAQFYSEITDYRTAEMIGIDRPEKNEIFYNIPPTPDQEEFIQKLMQFAETGKGELLGRAPLSKSEEKAKMLIATDYARKMSLDMRMVSPHYEDHPDNKASHCANSIVKYYKKFNVQKGTQFVFSDLGTYKPNEWNVYAEIKRKLVEDHNIPAHEVRFIQEAKNDKQREALIKGMNDGTIRVLFGSTSMLGTGVNAQKRAVAVHHLDTPWRPSDLAQRDGRAIRKGNEIAKHFNNNKVDVIIYAVEKSLDSYKFNLLYNKQLFINQLKSNNLGKRTIDEGSMDEKSGMNFSEYVAILMGNTDLLDKAKIEKQIAGLESERQSFNRSKSSAKYKLEDYTAELDRTQSRFDRMSLDWNNLQGRIQKYSDGTVANLVKLDGLSPNADIKQIGAKLNQLADKSRTGGEYEEIGSLYGF</sequence>
<evidence type="ECO:0000256" key="1">
    <source>
        <dbReference type="ARBA" id="ARBA00006594"/>
    </source>
</evidence>
<feature type="coiled-coil region" evidence="2">
    <location>
        <begin position="1555"/>
        <end position="1603"/>
    </location>
</feature>
<dbReference type="InterPro" id="IPR029063">
    <property type="entry name" value="SAM-dependent_MTases_sf"/>
</dbReference>
<dbReference type="InterPro" id="IPR001650">
    <property type="entry name" value="Helicase_C-like"/>
</dbReference>
<evidence type="ECO:0000313" key="5">
    <source>
        <dbReference type="Proteomes" id="UP001321305"/>
    </source>
</evidence>
<dbReference type="PRINTS" id="PR00507">
    <property type="entry name" value="N12N6MTFRASE"/>
</dbReference>
<keyword evidence="5" id="KW-1185">Reference proteome</keyword>
<keyword evidence="2" id="KW-0175">Coiled coil</keyword>
<dbReference type="EMBL" id="CP144143">
    <property type="protein sequence ID" value="WWC84581.1"/>
    <property type="molecule type" value="Genomic_DNA"/>
</dbReference>
<feature type="coiled-coil region" evidence="2">
    <location>
        <begin position="1059"/>
        <end position="1115"/>
    </location>
</feature>
<dbReference type="PROSITE" id="PS51194">
    <property type="entry name" value="HELICASE_CTER"/>
    <property type="match status" value="1"/>
</dbReference>
<dbReference type="Pfam" id="PF02384">
    <property type="entry name" value="N6_Mtase"/>
    <property type="match status" value="1"/>
</dbReference>
<dbReference type="SUPFAM" id="SSF52540">
    <property type="entry name" value="P-loop containing nucleoside triphosphate hydrolases"/>
    <property type="match status" value="2"/>
</dbReference>
<organism evidence="4 5">
    <name type="scientific">Mycovorax composti</name>
    <dbReference type="NCBI Taxonomy" id="2962693"/>
    <lineage>
        <taxon>Bacteria</taxon>
        <taxon>Pseudomonadati</taxon>
        <taxon>Bacteroidota</taxon>
        <taxon>Chitinophagia</taxon>
        <taxon>Chitinophagales</taxon>
        <taxon>Chitinophagaceae</taxon>
        <taxon>Mycovorax</taxon>
    </lineage>
</organism>
<dbReference type="Gene3D" id="3.40.50.300">
    <property type="entry name" value="P-loop containing nucleotide triphosphate hydrolases"/>
    <property type="match status" value="2"/>
</dbReference>
<reference evidence="5" key="1">
    <citation type="submission" date="2024-01" db="EMBL/GenBank/DDBJ databases">
        <title>Mycovorax composti gen. nov. sp. nov., a member of the family Chitinophagaceae isolated from button mushroom compost.</title>
        <authorList>
            <person name="Thai M."/>
            <person name="Bell T.L."/>
            <person name="Kertesz M.A."/>
        </authorList>
    </citation>
    <scope>NUCLEOTIDE SEQUENCE [LARGE SCALE GENOMIC DNA]</scope>
    <source>
        <strain evidence="5">C216</strain>
    </source>
</reference>
<dbReference type="Gene3D" id="3.40.50.150">
    <property type="entry name" value="Vaccinia Virus protein VP39"/>
    <property type="match status" value="1"/>
</dbReference>
<evidence type="ECO:0000259" key="3">
    <source>
        <dbReference type="PROSITE" id="PS51194"/>
    </source>
</evidence>
<dbReference type="CDD" id="cd02440">
    <property type="entry name" value="AdoMet_MTases"/>
    <property type="match status" value="1"/>
</dbReference>
<dbReference type="Pfam" id="PF00271">
    <property type="entry name" value="Helicase_C"/>
    <property type="match status" value="1"/>
</dbReference>
<dbReference type="PANTHER" id="PTHR41313">
    <property type="entry name" value="ADENINE-SPECIFIC METHYLTRANSFERASE"/>
    <property type="match status" value="1"/>
</dbReference>
<dbReference type="Proteomes" id="UP001321305">
    <property type="component" value="Chromosome"/>
</dbReference>
<feature type="domain" description="Helicase C-terminal" evidence="3">
    <location>
        <begin position="1355"/>
        <end position="1534"/>
    </location>
</feature>
<evidence type="ECO:0000313" key="4">
    <source>
        <dbReference type="EMBL" id="WWC84581.1"/>
    </source>
</evidence>
<dbReference type="PANTHER" id="PTHR41313:SF1">
    <property type="entry name" value="DNA METHYLASE ADENINE-SPECIFIC DOMAIN-CONTAINING PROTEIN"/>
    <property type="match status" value="1"/>
</dbReference>
<dbReference type="SMART" id="SM00490">
    <property type="entry name" value="HELICc"/>
    <property type="match status" value="1"/>
</dbReference>
<dbReference type="InterPro" id="IPR003356">
    <property type="entry name" value="DNA_methylase_A-5"/>
</dbReference>
<dbReference type="InterPro" id="IPR027417">
    <property type="entry name" value="P-loop_NTPase"/>
</dbReference>
<name>A0ABZ2EN35_9BACT</name>
<protein>
    <recommendedName>
        <fullName evidence="3">Helicase C-terminal domain-containing protein</fullName>
    </recommendedName>
</protein>
<dbReference type="InterPro" id="IPR052933">
    <property type="entry name" value="DNA_Protect_Modify"/>
</dbReference>
<accession>A0ABZ2EN35</accession>
<dbReference type="SUPFAM" id="SSF53335">
    <property type="entry name" value="S-adenosyl-L-methionine-dependent methyltransferases"/>
    <property type="match status" value="1"/>
</dbReference>
<evidence type="ECO:0000256" key="2">
    <source>
        <dbReference type="SAM" id="Coils"/>
    </source>
</evidence>
<gene>
    <name evidence="4" type="ORF">PIECOFPK_02320</name>
</gene>
<comment type="similarity">
    <text evidence="1">Belongs to the N(4)/N(6)-methyltransferase family.</text>
</comment>